<accession>L7UFB4</accession>
<keyword evidence="1" id="KW-1133">Transmembrane helix</keyword>
<dbReference type="PATRIC" id="fig|1278073.3.peg.5071"/>
<evidence type="ECO:0000313" key="3">
    <source>
        <dbReference type="Proteomes" id="UP000011131"/>
    </source>
</evidence>
<feature type="transmembrane region" description="Helical" evidence="1">
    <location>
        <begin position="138"/>
        <end position="155"/>
    </location>
</feature>
<dbReference type="KEGG" id="msd:MYSTI_04999"/>
<gene>
    <name evidence="2" type="ordered locus">MYSTI_04999</name>
</gene>
<feature type="transmembrane region" description="Helical" evidence="1">
    <location>
        <begin position="106"/>
        <end position="126"/>
    </location>
</feature>
<evidence type="ECO:0000313" key="2">
    <source>
        <dbReference type="EMBL" id="AGC46287.1"/>
    </source>
</evidence>
<name>L7UFB4_MYXSD</name>
<keyword evidence="1" id="KW-0472">Membrane</keyword>
<keyword evidence="1" id="KW-0812">Transmembrane</keyword>
<evidence type="ECO:0000256" key="1">
    <source>
        <dbReference type="SAM" id="Phobius"/>
    </source>
</evidence>
<organism evidence="2 3">
    <name type="scientific">Myxococcus stipitatus (strain DSM 14675 / JCM 12634 / Mx s8)</name>
    <dbReference type="NCBI Taxonomy" id="1278073"/>
    <lineage>
        <taxon>Bacteria</taxon>
        <taxon>Pseudomonadati</taxon>
        <taxon>Myxococcota</taxon>
        <taxon>Myxococcia</taxon>
        <taxon>Myxococcales</taxon>
        <taxon>Cystobacterineae</taxon>
        <taxon>Myxococcaceae</taxon>
        <taxon>Myxococcus</taxon>
    </lineage>
</organism>
<keyword evidence="3" id="KW-1185">Reference proteome</keyword>
<dbReference type="EMBL" id="CP004025">
    <property type="protein sequence ID" value="AGC46287.1"/>
    <property type="molecule type" value="Genomic_DNA"/>
</dbReference>
<feature type="transmembrane region" description="Helical" evidence="1">
    <location>
        <begin position="74"/>
        <end position="94"/>
    </location>
</feature>
<dbReference type="eggNOG" id="ENOG5032VPX">
    <property type="taxonomic scope" value="Bacteria"/>
</dbReference>
<dbReference type="Proteomes" id="UP000011131">
    <property type="component" value="Chromosome"/>
</dbReference>
<proteinExistence type="predicted"/>
<dbReference type="STRING" id="1278073.MYSTI_04999"/>
<reference evidence="2 3" key="1">
    <citation type="journal article" date="2013" name="Genome Announc.">
        <title>Complete genome sequence of Myxococcus stipitatus strain DSM 14675, a fruiting myxobacterium.</title>
        <authorList>
            <person name="Huntley S."/>
            <person name="Kneip S."/>
            <person name="Treuner-Lange A."/>
            <person name="Sogaard-Andersen L."/>
        </authorList>
    </citation>
    <scope>NUCLEOTIDE SEQUENCE [LARGE SCALE GENOMIC DNA]</scope>
    <source>
        <strain evidence="3">DSM 14675 / JCM 12634 / Mx s8</strain>
    </source>
</reference>
<dbReference type="AlphaFoldDB" id="L7UFB4"/>
<feature type="transmembrane region" description="Helical" evidence="1">
    <location>
        <begin position="35"/>
        <end position="54"/>
    </location>
</feature>
<dbReference type="HOGENOM" id="CLU_156570_0_0_7"/>
<protein>
    <recommendedName>
        <fullName evidence="4">DUF4345 domain-containing protein</fullName>
    </recommendedName>
</protein>
<sequence length="157" mass="17438">MGCLGGMFRSALKTRVPRRLSCVDMISADYPLASWFLAVSTTFFLLVFALPLLLMPLRWARWFGWAPVEGNTDLTVYFGRCLGGVALAIILTTVRYIPDPRGQPALFELIGWVCVAMVGVHVWGALRKAQPPLETAETFLYAGVGVVALWIRFRMLG</sequence>
<evidence type="ECO:0008006" key="4">
    <source>
        <dbReference type="Google" id="ProtNLM"/>
    </source>
</evidence>